<reference evidence="2" key="1">
    <citation type="submission" date="2019-04" db="EMBL/GenBank/DDBJ databases">
        <title>Evolution of Biomass-Degrading Anaerobic Consortia Revealed by Metagenomics.</title>
        <authorList>
            <person name="Peng X."/>
        </authorList>
    </citation>
    <scope>NUCLEOTIDE SEQUENCE</scope>
    <source>
        <strain evidence="2">SIG18</strain>
    </source>
</reference>
<organism evidence="2 3">
    <name type="scientific">Methanobrevibacter thaueri</name>
    <dbReference type="NCBI Taxonomy" id="190975"/>
    <lineage>
        <taxon>Archaea</taxon>
        <taxon>Methanobacteriati</taxon>
        <taxon>Methanobacteriota</taxon>
        <taxon>Methanomada group</taxon>
        <taxon>Methanobacteria</taxon>
        <taxon>Methanobacteriales</taxon>
        <taxon>Methanobacteriaceae</taxon>
        <taxon>Methanobrevibacter</taxon>
    </lineage>
</organism>
<proteinExistence type="predicted"/>
<dbReference type="AlphaFoldDB" id="A0A8T3V6U0"/>
<dbReference type="InterPro" id="IPR003901">
    <property type="entry name" value="Me_CoM_Rdtase_D"/>
</dbReference>
<evidence type="ECO:0000313" key="3">
    <source>
        <dbReference type="Proteomes" id="UP000783037"/>
    </source>
</evidence>
<sequence length="164" mass="18828">MDESKQVNVIDIKIIPNRFLKPDTSERILNEIYELEGNMRVLIHGPSLPKKVFYGPGKGHEVNHTDRKTIQVKGNDVDLRIMVGDIIITVDITKFNDFMEKLQDILDENIPCDFTVLVGRFTRIKSTISDYLKYGESFENHIDKRYIGLVDSSARSSETVKVIK</sequence>
<accession>A0A8T3V6U0</accession>
<name>A0A8T3V6U0_9EURY</name>
<comment type="caution">
    <text evidence="2">The sequence shown here is derived from an EMBL/GenBank/DDBJ whole genome shotgun (WGS) entry which is preliminary data.</text>
</comment>
<dbReference type="NCBIfam" id="TIGR03260">
    <property type="entry name" value="met_CoM_red_D"/>
    <property type="match status" value="1"/>
</dbReference>
<keyword evidence="1" id="KW-0484">Methanogenesis</keyword>
<dbReference type="PIRSF" id="PIRSF005636">
    <property type="entry name" value="McrD"/>
    <property type="match status" value="1"/>
</dbReference>
<dbReference type="GO" id="GO:0015948">
    <property type="term" value="P:methanogenesis"/>
    <property type="evidence" value="ECO:0007669"/>
    <property type="project" value="UniProtKB-KW"/>
</dbReference>
<dbReference type="RefSeq" id="WP_303739405.1">
    <property type="nucleotide sequence ID" value="NZ_SUTK01000046.1"/>
</dbReference>
<dbReference type="Pfam" id="PF02505">
    <property type="entry name" value="MCR_D"/>
    <property type="match status" value="1"/>
</dbReference>
<dbReference type="Proteomes" id="UP000783037">
    <property type="component" value="Unassembled WGS sequence"/>
</dbReference>
<gene>
    <name evidence="2" type="primary">mcrD</name>
    <name evidence="2" type="ORF">E7Z79_07720</name>
</gene>
<evidence type="ECO:0000256" key="1">
    <source>
        <dbReference type="ARBA" id="ARBA00022994"/>
    </source>
</evidence>
<protein>
    <submittedName>
        <fullName evidence="2">Methyl-coenzyme M reductase operon protein D</fullName>
    </submittedName>
</protein>
<evidence type="ECO:0000313" key="2">
    <source>
        <dbReference type="EMBL" id="MBE6502313.1"/>
    </source>
</evidence>
<dbReference type="EMBL" id="SUTK01000046">
    <property type="protein sequence ID" value="MBE6502313.1"/>
    <property type="molecule type" value="Genomic_DNA"/>
</dbReference>